<evidence type="ECO:0000256" key="1">
    <source>
        <dbReference type="SAM" id="SignalP"/>
    </source>
</evidence>
<dbReference type="Proteomes" id="UP001498501">
    <property type="component" value="Unassembled WGS sequence"/>
</dbReference>
<dbReference type="InterPro" id="IPR005184">
    <property type="entry name" value="DUF306_Meta_HslJ"/>
</dbReference>
<keyword evidence="1" id="KW-0732">Signal</keyword>
<dbReference type="InterPro" id="IPR053147">
    <property type="entry name" value="Hsp_HslJ-like"/>
</dbReference>
<sequence length="150" mass="16253">MLKPFLISLGLATTAIVNACATTTSLNSTQTLDHSTWVATQIQGTQLVSSNNPRSPHIQFESSTQSFSGSDGCNRIRGSFKAENNQLKLGPVMSTKMACIGDNAAVSRQYLDALSQTQRYSLKANTLQLLDQSGKVLIQFNSSAHIHHKN</sequence>
<organism evidence="3 5">
    <name type="scientific">Acinetobacter junii</name>
    <dbReference type="NCBI Taxonomy" id="40215"/>
    <lineage>
        <taxon>Bacteria</taxon>
        <taxon>Pseudomonadati</taxon>
        <taxon>Pseudomonadota</taxon>
        <taxon>Gammaproteobacteria</taxon>
        <taxon>Moraxellales</taxon>
        <taxon>Moraxellaceae</taxon>
        <taxon>Acinetobacter</taxon>
    </lineage>
</organism>
<dbReference type="Pfam" id="PF03724">
    <property type="entry name" value="META"/>
    <property type="match status" value="1"/>
</dbReference>
<dbReference type="AlphaFoldDB" id="A0AAW5RB25"/>
<proteinExistence type="predicted"/>
<evidence type="ECO:0000259" key="2">
    <source>
        <dbReference type="Pfam" id="PF03724"/>
    </source>
</evidence>
<dbReference type="EMBL" id="JBBMLE010000004">
    <property type="protein sequence ID" value="MEK0251306.1"/>
    <property type="molecule type" value="Genomic_DNA"/>
</dbReference>
<accession>A0AAW5RB25</accession>
<dbReference type="PANTHER" id="PTHR35535:SF1">
    <property type="entry name" value="HEAT SHOCK PROTEIN HSLJ"/>
    <property type="match status" value="1"/>
</dbReference>
<evidence type="ECO:0000313" key="4">
    <source>
        <dbReference type="EMBL" id="MEK0251306.1"/>
    </source>
</evidence>
<comment type="caution">
    <text evidence="3">The sequence shown here is derived from an EMBL/GenBank/DDBJ whole genome shotgun (WGS) entry which is preliminary data.</text>
</comment>
<reference evidence="4 6" key="2">
    <citation type="submission" date="2024-03" db="EMBL/GenBank/DDBJ databases">
        <title>Cross-transmission of Acinetobacter junii carrying blaOXA-58 in a neonatal intensive care unit.</title>
        <authorList>
            <person name="Bour M."/>
            <person name="Potron A."/>
            <person name="Lecointe D."/>
        </authorList>
    </citation>
    <scope>NUCLEOTIDE SEQUENCE [LARGE SCALE GENOMIC DNA]</scope>
    <source>
        <strain evidence="4 6">21A3096 case 1</strain>
    </source>
</reference>
<evidence type="ECO:0000313" key="3">
    <source>
        <dbReference type="EMBL" id="MCU4397149.1"/>
    </source>
</evidence>
<dbReference type="EMBL" id="JAHPRE010000033">
    <property type="protein sequence ID" value="MCU4397149.1"/>
    <property type="molecule type" value="Genomic_DNA"/>
</dbReference>
<dbReference type="RefSeq" id="WP_042890914.1">
    <property type="nucleotide sequence ID" value="NZ_BBOS01000004.1"/>
</dbReference>
<name>A0AAW5RB25_ACIJU</name>
<feature type="chain" id="PRO_5043767376" evidence="1">
    <location>
        <begin position="20"/>
        <end position="150"/>
    </location>
</feature>
<reference evidence="3" key="1">
    <citation type="submission" date="2021-06" db="EMBL/GenBank/DDBJ databases">
        <title>Propagation of a rapidly emergent carbapenem-resistant Acinetobacter baumannii lineage by various extra-hospital transmission networks.</title>
        <authorList>
            <person name="Calix J."/>
        </authorList>
    </citation>
    <scope>NUCLEOTIDE SEQUENCE</scope>
    <source>
        <strain evidence="3">WU_MDCI_Aw63</strain>
    </source>
</reference>
<dbReference type="Gene3D" id="2.40.128.270">
    <property type="match status" value="1"/>
</dbReference>
<keyword evidence="6" id="KW-1185">Reference proteome</keyword>
<feature type="signal peptide" evidence="1">
    <location>
        <begin position="1"/>
        <end position="19"/>
    </location>
</feature>
<dbReference type="InterPro" id="IPR038670">
    <property type="entry name" value="HslJ-like_sf"/>
</dbReference>
<protein>
    <submittedName>
        <fullName evidence="3">META domain-containing protein</fullName>
    </submittedName>
</protein>
<evidence type="ECO:0000313" key="6">
    <source>
        <dbReference type="Proteomes" id="UP001498501"/>
    </source>
</evidence>
<feature type="domain" description="DUF306" evidence="2">
    <location>
        <begin position="30"/>
        <end position="140"/>
    </location>
</feature>
<dbReference type="PANTHER" id="PTHR35535">
    <property type="entry name" value="HEAT SHOCK PROTEIN HSLJ"/>
    <property type="match status" value="1"/>
</dbReference>
<gene>
    <name evidence="3" type="ORF">KTH64_09320</name>
    <name evidence="4" type="ORF">WM018_02000</name>
</gene>
<evidence type="ECO:0000313" key="5">
    <source>
        <dbReference type="Proteomes" id="UP001208534"/>
    </source>
</evidence>
<dbReference type="Proteomes" id="UP001208534">
    <property type="component" value="Unassembled WGS sequence"/>
</dbReference>